<feature type="transmembrane region" description="Helical" evidence="9">
    <location>
        <begin position="361"/>
        <end position="383"/>
    </location>
</feature>
<dbReference type="EMBL" id="PZZL01000001">
    <property type="protein sequence ID" value="PTM62032.1"/>
    <property type="molecule type" value="Genomic_DNA"/>
</dbReference>
<name>A0A2T4ZJ70_9HYPH</name>
<evidence type="ECO:0000256" key="6">
    <source>
        <dbReference type="ARBA" id="ARBA00022970"/>
    </source>
</evidence>
<dbReference type="Proteomes" id="UP000241808">
    <property type="component" value="Unassembled WGS sequence"/>
</dbReference>
<dbReference type="InterPro" id="IPR010065">
    <property type="entry name" value="AA_ABC_transptr_permease_3TM"/>
</dbReference>
<dbReference type="Pfam" id="PF00528">
    <property type="entry name" value="BPD_transp_1"/>
    <property type="match status" value="1"/>
</dbReference>
<feature type="transmembrane region" description="Helical" evidence="9">
    <location>
        <begin position="261"/>
        <end position="280"/>
    </location>
</feature>
<evidence type="ECO:0000256" key="3">
    <source>
        <dbReference type="ARBA" id="ARBA00022448"/>
    </source>
</evidence>
<feature type="transmembrane region" description="Helical" evidence="9">
    <location>
        <begin position="93"/>
        <end position="113"/>
    </location>
</feature>
<protein>
    <submittedName>
        <fullName evidence="11">Amino acid ABC transporter membrane protein 1 (PAAT family)</fullName>
    </submittedName>
</protein>
<dbReference type="InterPro" id="IPR000515">
    <property type="entry name" value="MetI-like"/>
</dbReference>
<evidence type="ECO:0000313" key="12">
    <source>
        <dbReference type="Proteomes" id="UP000241808"/>
    </source>
</evidence>
<evidence type="ECO:0000256" key="2">
    <source>
        <dbReference type="ARBA" id="ARBA00010072"/>
    </source>
</evidence>
<evidence type="ECO:0000259" key="10">
    <source>
        <dbReference type="PROSITE" id="PS50928"/>
    </source>
</evidence>
<dbReference type="GO" id="GO:0043190">
    <property type="term" value="C:ATP-binding cassette (ABC) transporter complex"/>
    <property type="evidence" value="ECO:0007669"/>
    <property type="project" value="InterPro"/>
</dbReference>
<keyword evidence="7 9" id="KW-1133">Transmembrane helix</keyword>
<sequence length="392" mass="41959">MTTTDRPTAPKTAFWNDPVKRGLALQTGLVVFVVMVVWAAFNNMSANMLARGLAFGWDYLGRQANFAIGEGLISFAPTDTYGRAVLVGLLNTLRIAVVGIVLATLLGVAVGVMRLSSNPLLARIVAGYVEVVRNTPLLLQLFLWYAIINALPGPRQALPVGPGMFLSNRGMKMPWVEWSPALWPAIWALVAGLVASIVAAKALKRRREATGDAPPLLPIAAGLIIGLPFLALAAQGFPATLSVPVLQGFNFSGGVELSPEFVALLLGLVLYTAAFIAEIVRGGIVSVSKGQWEAANALGLPAPRIMRLVILPQALRVIIPPLTSQYLNLTKNSSLAVAIGYPDLVHVSNTTMNQTGRAVEVILVFAVVYLTISLVTSAFMNWYNGRVAIRER</sequence>
<evidence type="ECO:0000256" key="7">
    <source>
        <dbReference type="ARBA" id="ARBA00022989"/>
    </source>
</evidence>
<dbReference type="RefSeq" id="WP_108174453.1">
    <property type="nucleotide sequence ID" value="NZ_PZZL01000001.1"/>
</dbReference>
<keyword evidence="6" id="KW-0029">Amino-acid transport</keyword>
<comment type="caution">
    <text evidence="11">The sequence shown here is derived from an EMBL/GenBank/DDBJ whole genome shotgun (WGS) entry which is preliminary data.</text>
</comment>
<dbReference type="SUPFAM" id="SSF161098">
    <property type="entry name" value="MetI-like"/>
    <property type="match status" value="2"/>
</dbReference>
<reference evidence="11 12" key="1">
    <citation type="submission" date="2018-04" db="EMBL/GenBank/DDBJ databases">
        <title>Genomic Encyclopedia of Archaeal and Bacterial Type Strains, Phase II (KMG-II): from individual species to whole genera.</title>
        <authorList>
            <person name="Goeker M."/>
        </authorList>
    </citation>
    <scope>NUCLEOTIDE SEQUENCE [LARGE SCALE GENOMIC DNA]</scope>
    <source>
        <strain evidence="11 12">DSM 25521</strain>
    </source>
</reference>
<dbReference type="NCBIfam" id="TIGR01726">
    <property type="entry name" value="HEQRo_perm_3TM"/>
    <property type="match status" value="1"/>
</dbReference>
<dbReference type="InterPro" id="IPR043429">
    <property type="entry name" value="ArtM/GltK/GlnP/TcyL/YhdX-like"/>
</dbReference>
<keyword evidence="8 9" id="KW-0472">Membrane</keyword>
<dbReference type="GO" id="GO:0022857">
    <property type="term" value="F:transmembrane transporter activity"/>
    <property type="evidence" value="ECO:0007669"/>
    <property type="project" value="InterPro"/>
</dbReference>
<keyword evidence="5 9" id="KW-0812">Transmembrane</keyword>
<comment type="subcellular location">
    <subcellularLocation>
        <location evidence="1">Cell inner membrane</location>
        <topology evidence="1">Multi-pass membrane protein</topology>
    </subcellularLocation>
    <subcellularLocation>
        <location evidence="9">Cell membrane</location>
        <topology evidence="9">Multi-pass membrane protein</topology>
    </subcellularLocation>
</comment>
<dbReference type="CDD" id="cd06261">
    <property type="entry name" value="TM_PBP2"/>
    <property type="match status" value="1"/>
</dbReference>
<feature type="transmembrane region" description="Helical" evidence="9">
    <location>
        <begin position="181"/>
        <end position="203"/>
    </location>
</feature>
<evidence type="ECO:0000256" key="8">
    <source>
        <dbReference type="ARBA" id="ARBA00023136"/>
    </source>
</evidence>
<keyword evidence="4" id="KW-1003">Cell membrane</keyword>
<comment type="similarity">
    <text evidence="2">Belongs to the binding-protein-dependent transport system permease family. HisMQ subfamily.</text>
</comment>
<evidence type="ECO:0000256" key="1">
    <source>
        <dbReference type="ARBA" id="ARBA00004429"/>
    </source>
</evidence>
<keyword evidence="12" id="KW-1185">Reference proteome</keyword>
<dbReference type="GO" id="GO:0006865">
    <property type="term" value="P:amino acid transport"/>
    <property type="evidence" value="ECO:0007669"/>
    <property type="project" value="UniProtKB-KW"/>
</dbReference>
<gene>
    <name evidence="11" type="ORF">C8P69_101709</name>
</gene>
<dbReference type="PANTHER" id="PTHR30614:SF37">
    <property type="entry name" value="AMINO-ACID ABC TRANSPORTER PERMEASE PROTEIN YHDX-RELATED"/>
    <property type="match status" value="1"/>
</dbReference>
<keyword evidence="3 9" id="KW-0813">Transport</keyword>
<feature type="domain" description="ABC transmembrane type-1" evidence="10">
    <location>
        <begin position="89"/>
        <end position="380"/>
    </location>
</feature>
<organism evidence="11 12">
    <name type="scientific">Phreatobacter oligotrophus</name>
    <dbReference type="NCBI Taxonomy" id="1122261"/>
    <lineage>
        <taxon>Bacteria</taxon>
        <taxon>Pseudomonadati</taxon>
        <taxon>Pseudomonadota</taxon>
        <taxon>Alphaproteobacteria</taxon>
        <taxon>Hyphomicrobiales</taxon>
        <taxon>Phreatobacteraceae</taxon>
        <taxon>Phreatobacter</taxon>
    </lineage>
</organism>
<dbReference type="AlphaFoldDB" id="A0A2T4ZJ70"/>
<evidence type="ECO:0000256" key="4">
    <source>
        <dbReference type="ARBA" id="ARBA00022475"/>
    </source>
</evidence>
<dbReference type="OrthoDB" id="9808531at2"/>
<accession>A0A2T4ZJ70</accession>
<feature type="transmembrane region" description="Helical" evidence="9">
    <location>
        <begin position="215"/>
        <end position="241"/>
    </location>
</feature>
<dbReference type="PROSITE" id="PS50928">
    <property type="entry name" value="ABC_TM1"/>
    <property type="match status" value="1"/>
</dbReference>
<dbReference type="InterPro" id="IPR035906">
    <property type="entry name" value="MetI-like_sf"/>
</dbReference>
<dbReference type="PANTHER" id="PTHR30614">
    <property type="entry name" value="MEMBRANE COMPONENT OF AMINO ACID ABC TRANSPORTER"/>
    <property type="match status" value="1"/>
</dbReference>
<proteinExistence type="inferred from homology"/>
<evidence type="ECO:0000313" key="11">
    <source>
        <dbReference type="EMBL" id="PTM62032.1"/>
    </source>
</evidence>
<dbReference type="Gene3D" id="1.10.3720.10">
    <property type="entry name" value="MetI-like"/>
    <property type="match status" value="2"/>
</dbReference>
<evidence type="ECO:0000256" key="9">
    <source>
        <dbReference type="RuleBase" id="RU363032"/>
    </source>
</evidence>
<evidence type="ECO:0000256" key="5">
    <source>
        <dbReference type="ARBA" id="ARBA00022692"/>
    </source>
</evidence>
<feature type="transmembrane region" description="Helical" evidence="9">
    <location>
        <begin position="21"/>
        <end position="41"/>
    </location>
</feature>